<feature type="compositionally biased region" description="Basic and acidic residues" evidence="5">
    <location>
        <begin position="283"/>
        <end position="298"/>
    </location>
</feature>
<evidence type="ECO:0000256" key="4">
    <source>
        <dbReference type="ARBA" id="ARBA00023136"/>
    </source>
</evidence>
<protein>
    <recommendedName>
        <fullName evidence="10">Mid2 domain-containing protein</fullName>
    </recommendedName>
</protein>
<gene>
    <name evidence="8" type="ORF">CKAH01_11603</name>
</gene>
<dbReference type="Proteomes" id="UP001281614">
    <property type="component" value="Unassembled WGS sequence"/>
</dbReference>
<evidence type="ECO:0008006" key="10">
    <source>
        <dbReference type="Google" id="ProtNLM"/>
    </source>
</evidence>
<evidence type="ECO:0000256" key="1">
    <source>
        <dbReference type="ARBA" id="ARBA00004167"/>
    </source>
</evidence>
<dbReference type="PANTHER" id="PTHR15549">
    <property type="entry name" value="PAIRED IMMUNOGLOBULIN-LIKE TYPE 2 RECEPTOR"/>
    <property type="match status" value="1"/>
</dbReference>
<feature type="region of interest" description="Disordered" evidence="5">
    <location>
        <begin position="282"/>
        <end position="304"/>
    </location>
</feature>
<dbReference type="InterPro" id="IPR051694">
    <property type="entry name" value="Immunoregulatory_rcpt-like"/>
</dbReference>
<proteinExistence type="predicted"/>
<dbReference type="EMBL" id="VYYT01000008">
    <property type="protein sequence ID" value="KAK2778829.1"/>
    <property type="molecule type" value="Genomic_DNA"/>
</dbReference>
<comment type="caution">
    <text evidence="8">The sequence shown here is derived from an EMBL/GenBank/DDBJ whole genome shotgun (WGS) entry which is preliminary data.</text>
</comment>
<evidence type="ECO:0000313" key="8">
    <source>
        <dbReference type="EMBL" id="KAK2778829.1"/>
    </source>
</evidence>
<keyword evidence="9" id="KW-1185">Reference proteome</keyword>
<evidence type="ECO:0000256" key="7">
    <source>
        <dbReference type="SAM" id="SignalP"/>
    </source>
</evidence>
<evidence type="ECO:0000256" key="6">
    <source>
        <dbReference type="SAM" id="Phobius"/>
    </source>
</evidence>
<dbReference type="GO" id="GO:0071944">
    <property type="term" value="C:cell periphery"/>
    <property type="evidence" value="ECO:0007669"/>
    <property type="project" value="UniProtKB-ARBA"/>
</dbReference>
<name>A0AAD9YT32_COLKA</name>
<reference evidence="8" key="1">
    <citation type="submission" date="2023-02" db="EMBL/GenBank/DDBJ databases">
        <title>Colletotrichum kahawae CIFC_Que2 genome sequencing and assembly.</title>
        <authorList>
            <person name="Baroncelli R."/>
        </authorList>
    </citation>
    <scope>NUCLEOTIDE SEQUENCE</scope>
    <source>
        <strain evidence="8">CIFC_Que2</strain>
    </source>
</reference>
<feature type="signal peptide" evidence="7">
    <location>
        <begin position="1"/>
        <end position="18"/>
    </location>
</feature>
<dbReference type="PANTHER" id="PTHR15549:SF26">
    <property type="entry name" value="AXIAL BUDDING PATTERN PROTEIN 2-RELATED"/>
    <property type="match status" value="1"/>
</dbReference>
<keyword evidence="4 6" id="KW-0472">Membrane</keyword>
<keyword evidence="2 6" id="KW-0812">Transmembrane</keyword>
<keyword evidence="3 6" id="KW-1133">Transmembrane helix</keyword>
<sequence length="304" mass="31483">MLASGTLVVVAVLQLATAQLLCYFPNGRQSTDVPCNVSAPVSMCCGSSKACLSNGLCLLDDTTSSSGISYARGTCTDAQWTSDPCPKQCLLNQDSPDNSSAYDFRSSGVQVWECDRQGYGAAAEYCCESDREKTRCCSTSTAVFKLPAATIGNAVGQVLTTTTTTAAATATTTISSASQDATTTSDAFATAAATVPAETSTDTPGDSSSGLSVGAIAGIGVGVGVFVAGFALLAAIWFYRRHAKKTKTEVQGEVTSEKYTGVKELDGRHLYEMDGLGVVEAPGEGHRHEMPSASRETHGGSQEN</sequence>
<dbReference type="GO" id="GO:0016020">
    <property type="term" value="C:membrane"/>
    <property type="evidence" value="ECO:0007669"/>
    <property type="project" value="UniProtKB-SubCell"/>
</dbReference>
<dbReference type="AlphaFoldDB" id="A0AAD9YT32"/>
<comment type="subcellular location">
    <subcellularLocation>
        <location evidence="1">Membrane</location>
        <topology evidence="1">Single-pass membrane protein</topology>
    </subcellularLocation>
</comment>
<keyword evidence="7" id="KW-0732">Signal</keyword>
<feature type="transmembrane region" description="Helical" evidence="6">
    <location>
        <begin position="213"/>
        <end position="239"/>
    </location>
</feature>
<evidence type="ECO:0000256" key="3">
    <source>
        <dbReference type="ARBA" id="ARBA00022989"/>
    </source>
</evidence>
<evidence type="ECO:0000256" key="2">
    <source>
        <dbReference type="ARBA" id="ARBA00022692"/>
    </source>
</evidence>
<feature type="chain" id="PRO_5041962527" description="Mid2 domain-containing protein" evidence="7">
    <location>
        <begin position="19"/>
        <end position="304"/>
    </location>
</feature>
<evidence type="ECO:0000313" key="9">
    <source>
        <dbReference type="Proteomes" id="UP001281614"/>
    </source>
</evidence>
<organism evidence="8 9">
    <name type="scientific">Colletotrichum kahawae</name>
    <name type="common">Coffee berry disease fungus</name>
    <dbReference type="NCBI Taxonomy" id="34407"/>
    <lineage>
        <taxon>Eukaryota</taxon>
        <taxon>Fungi</taxon>
        <taxon>Dikarya</taxon>
        <taxon>Ascomycota</taxon>
        <taxon>Pezizomycotina</taxon>
        <taxon>Sordariomycetes</taxon>
        <taxon>Hypocreomycetidae</taxon>
        <taxon>Glomerellales</taxon>
        <taxon>Glomerellaceae</taxon>
        <taxon>Colletotrichum</taxon>
        <taxon>Colletotrichum gloeosporioides species complex</taxon>
    </lineage>
</organism>
<accession>A0AAD9YT32</accession>
<evidence type="ECO:0000256" key="5">
    <source>
        <dbReference type="SAM" id="MobiDB-lite"/>
    </source>
</evidence>